<evidence type="ECO:0000256" key="9">
    <source>
        <dbReference type="ARBA" id="ARBA00023004"/>
    </source>
</evidence>
<dbReference type="Proteomes" id="UP000057043">
    <property type="component" value="Unassembled WGS sequence"/>
</dbReference>
<dbReference type="SUPFAM" id="SSF52141">
    <property type="entry name" value="Uracil-DNA glycosylase-like"/>
    <property type="match status" value="1"/>
</dbReference>
<evidence type="ECO:0000313" key="15">
    <source>
        <dbReference type="Proteomes" id="UP000053961"/>
    </source>
</evidence>
<keyword evidence="7" id="KW-0227">DNA damage</keyword>
<dbReference type="InterPro" id="IPR005273">
    <property type="entry name" value="Ura-DNA_glyco_family4"/>
</dbReference>
<dbReference type="EMBL" id="LGHB01000010">
    <property type="protein sequence ID" value="KUK96593.1"/>
    <property type="molecule type" value="Genomic_DNA"/>
</dbReference>
<keyword evidence="6" id="KW-0479">Metal-binding</keyword>
<evidence type="ECO:0000256" key="11">
    <source>
        <dbReference type="ARBA" id="ARBA00023204"/>
    </source>
</evidence>
<dbReference type="SMART" id="SM00987">
    <property type="entry name" value="UreE_C"/>
    <property type="match status" value="1"/>
</dbReference>
<evidence type="ECO:0000256" key="3">
    <source>
        <dbReference type="ARBA" id="ARBA00012030"/>
    </source>
</evidence>
<comment type="catalytic activity">
    <reaction evidence="1">
        <text>Hydrolyzes single-stranded DNA or mismatched double-stranded DNA and polynucleotides, releasing free uracil.</text>
        <dbReference type="EC" id="3.2.2.27"/>
    </reaction>
</comment>
<evidence type="ECO:0000313" key="16">
    <source>
        <dbReference type="Proteomes" id="UP000057043"/>
    </source>
</evidence>
<evidence type="ECO:0000256" key="2">
    <source>
        <dbReference type="ARBA" id="ARBA00006521"/>
    </source>
</evidence>
<evidence type="ECO:0000256" key="10">
    <source>
        <dbReference type="ARBA" id="ARBA00023014"/>
    </source>
</evidence>
<dbReference type="GO" id="GO:0006281">
    <property type="term" value="P:DNA repair"/>
    <property type="evidence" value="ECO:0007669"/>
    <property type="project" value="UniProtKB-KW"/>
</dbReference>
<protein>
    <recommendedName>
        <fullName evidence="4">Type-4 uracil-DNA glycosylase</fullName>
        <ecNumber evidence="3">3.2.2.27</ecNumber>
    </recommendedName>
</protein>
<keyword evidence="10" id="KW-0411">Iron-sulfur</keyword>
<dbReference type="InterPro" id="IPR005122">
    <property type="entry name" value="Uracil-DNA_glycosylase-like"/>
</dbReference>
<dbReference type="Gene3D" id="3.40.470.10">
    <property type="entry name" value="Uracil-DNA glycosylase-like domain"/>
    <property type="match status" value="1"/>
</dbReference>
<dbReference type="SMART" id="SM00986">
    <property type="entry name" value="UDG"/>
    <property type="match status" value="1"/>
</dbReference>
<dbReference type="GO" id="GO:0004844">
    <property type="term" value="F:uracil DNA N-glycosylase activity"/>
    <property type="evidence" value="ECO:0007669"/>
    <property type="project" value="UniProtKB-EC"/>
</dbReference>
<organism evidence="13 16">
    <name type="scientific">Methanothrix harundinacea</name>
    <dbReference type="NCBI Taxonomy" id="301375"/>
    <lineage>
        <taxon>Archaea</taxon>
        <taxon>Methanobacteriati</taxon>
        <taxon>Methanobacteriota</taxon>
        <taxon>Stenosarchaea group</taxon>
        <taxon>Methanomicrobia</taxon>
        <taxon>Methanotrichales</taxon>
        <taxon>Methanotrichaceae</taxon>
        <taxon>Methanothrix</taxon>
    </lineage>
</organism>
<evidence type="ECO:0000259" key="12">
    <source>
        <dbReference type="SMART" id="SM00986"/>
    </source>
</evidence>
<dbReference type="InterPro" id="IPR051536">
    <property type="entry name" value="UDG_Type-4/5"/>
</dbReference>
<keyword evidence="9" id="KW-0408">Iron</keyword>
<dbReference type="Proteomes" id="UP000053961">
    <property type="component" value="Unassembled WGS sequence"/>
</dbReference>
<dbReference type="NCBIfam" id="TIGR00758">
    <property type="entry name" value="UDG_fam4"/>
    <property type="match status" value="1"/>
</dbReference>
<dbReference type="PANTHER" id="PTHR33693">
    <property type="entry name" value="TYPE-5 URACIL-DNA GLYCOSYLASE"/>
    <property type="match status" value="1"/>
</dbReference>
<evidence type="ECO:0000256" key="7">
    <source>
        <dbReference type="ARBA" id="ARBA00022763"/>
    </source>
</evidence>
<name>A0A101FTQ0_9EURY</name>
<evidence type="ECO:0000313" key="13">
    <source>
        <dbReference type="EMBL" id="KUK44296.1"/>
    </source>
</evidence>
<keyword evidence="11" id="KW-0234">DNA repair</keyword>
<dbReference type="Pfam" id="PF03167">
    <property type="entry name" value="UDG"/>
    <property type="match status" value="1"/>
</dbReference>
<sequence length="197" mass="22120">MIMRRRTRDQLDSLALEIRSCRRCPLSKDRTKAVPGEGPEWAEILLVGEAPGRDENLAGRPFVGRAGSVLDRCLEEAGIDRSRIFITNAVKCRPPNNRRPKNDEVEACRPYLEAQIELVQPKVVILMGNAATKAVLDLEGVTSLRGRLFKEIYLVTFHPAAVLRNGNLREVFISDLLAAKDKVDGRWPPARDEDYSD</sequence>
<keyword evidence="5" id="KW-0004">4Fe-4S</keyword>
<evidence type="ECO:0000313" key="14">
    <source>
        <dbReference type="EMBL" id="KUK96593.1"/>
    </source>
</evidence>
<comment type="similarity">
    <text evidence="2">Belongs to the uracil-DNA glycosylase (UDG) superfamily. Type 4 (UDGa) family.</text>
</comment>
<evidence type="ECO:0000256" key="8">
    <source>
        <dbReference type="ARBA" id="ARBA00022801"/>
    </source>
</evidence>
<evidence type="ECO:0000256" key="5">
    <source>
        <dbReference type="ARBA" id="ARBA00022485"/>
    </source>
</evidence>
<dbReference type="CDD" id="cd10030">
    <property type="entry name" value="UDG-F4_TTUDGA_SPO1dp_like"/>
    <property type="match status" value="1"/>
</dbReference>
<evidence type="ECO:0000256" key="1">
    <source>
        <dbReference type="ARBA" id="ARBA00001400"/>
    </source>
</evidence>
<evidence type="ECO:0000256" key="4">
    <source>
        <dbReference type="ARBA" id="ARBA00019403"/>
    </source>
</evidence>
<comment type="caution">
    <text evidence="13">The sequence shown here is derived from an EMBL/GenBank/DDBJ whole genome shotgun (WGS) entry which is preliminary data.</text>
</comment>
<dbReference type="GO" id="GO:0051539">
    <property type="term" value="F:4 iron, 4 sulfur cluster binding"/>
    <property type="evidence" value="ECO:0007669"/>
    <property type="project" value="UniProtKB-KW"/>
</dbReference>
<dbReference type="PATRIC" id="fig|301375.6.peg.2326"/>
<dbReference type="GO" id="GO:0046872">
    <property type="term" value="F:metal ion binding"/>
    <property type="evidence" value="ECO:0007669"/>
    <property type="project" value="UniProtKB-KW"/>
</dbReference>
<dbReference type="AlphaFoldDB" id="A0A101FTQ0"/>
<dbReference type="EMBL" id="LGFT01000028">
    <property type="protein sequence ID" value="KUK44296.1"/>
    <property type="molecule type" value="Genomic_DNA"/>
</dbReference>
<reference evidence="15 16" key="2">
    <citation type="journal article" date="2015" name="MBio">
        <title>Genome-Resolved Metagenomic Analysis Reveals Roles for Candidate Phyla and Other Microbial Community Members in Biogeochemical Transformations in Oil Reservoirs.</title>
        <authorList>
            <person name="Hu P."/>
            <person name="Tom L."/>
            <person name="Singh A."/>
            <person name="Thomas B.C."/>
            <person name="Baker B.J."/>
            <person name="Piceno Y.M."/>
            <person name="Andersen G.L."/>
            <person name="Banfield J.F."/>
        </authorList>
    </citation>
    <scope>NUCLEOTIDE SEQUENCE [LARGE SCALE GENOMIC DNA]</scope>
    <source>
        <strain evidence="13">57_489</strain>
    </source>
</reference>
<gene>
    <name evidence="13" type="ORF">XD72_1296</name>
    <name evidence="14" type="ORF">XE07_0946</name>
</gene>
<keyword evidence="8" id="KW-0378">Hydrolase</keyword>
<evidence type="ECO:0000256" key="6">
    <source>
        <dbReference type="ARBA" id="ARBA00022723"/>
    </source>
</evidence>
<feature type="domain" description="Uracil-DNA glycosylase-like" evidence="12">
    <location>
        <begin position="35"/>
        <end position="177"/>
    </location>
</feature>
<dbReference type="InterPro" id="IPR036895">
    <property type="entry name" value="Uracil-DNA_glycosylase-like_sf"/>
</dbReference>
<dbReference type="PANTHER" id="PTHR33693:SF1">
    <property type="entry name" value="TYPE-4 URACIL-DNA GLYCOSYLASE"/>
    <property type="match status" value="1"/>
</dbReference>
<reference evidence="14" key="1">
    <citation type="journal article" date="2015" name="MBio">
        <title>Genome-resolved metagenomic analysis reveals roles for candidate phyla and other microbial community members in biogeochemical transformations in oil reservoirs.</title>
        <authorList>
            <person name="Hu P."/>
            <person name="Tom L."/>
            <person name="Singh A."/>
            <person name="Thomas B.C."/>
            <person name="Baker B.J."/>
            <person name="Piceno Y.M."/>
            <person name="Andersen G.L."/>
            <person name="Banfield J.F."/>
        </authorList>
    </citation>
    <scope>NUCLEOTIDE SEQUENCE [LARGE SCALE GENOMIC DNA]</scope>
    <source>
        <strain evidence="14">56_747</strain>
    </source>
</reference>
<dbReference type="EC" id="3.2.2.27" evidence="3"/>
<accession>A0A101FTQ0</accession>
<proteinExistence type="inferred from homology"/>